<protein>
    <submittedName>
        <fullName evidence="2">Variable surface protein-VspF</fullName>
    </submittedName>
</protein>
<dbReference type="OrthoDB" id="306676at2"/>
<proteinExistence type="predicted"/>
<dbReference type="Pfam" id="PF05540">
    <property type="entry name" value="Serpulina_VSP"/>
    <property type="match status" value="1"/>
</dbReference>
<dbReference type="RefSeq" id="WP_014486732.1">
    <property type="nucleotide sequence ID" value="NC_017243.1"/>
</dbReference>
<reference evidence="2 3" key="1">
    <citation type="journal article" date="2011" name="BMC Genomics">
        <title>Complete genome sequence of Brachyspira intermedia reveals unique genomic features in Brachyspira species and phage-mediated horizontal gene transfer.</title>
        <authorList>
            <person name="Hafstrom T."/>
            <person name="Jansson D.S."/>
            <person name="Segerman B."/>
        </authorList>
    </citation>
    <scope>NUCLEOTIDE SEQUENCE [LARGE SCALE GENOMIC DNA]</scope>
    <source>
        <strain evidence="3">ATCC 51140 / PWS/A</strain>
    </source>
</reference>
<keyword evidence="1" id="KW-0732">Signal</keyword>
<evidence type="ECO:0000313" key="2">
    <source>
        <dbReference type="EMBL" id="AEM20879.1"/>
    </source>
</evidence>
<gene>
    <name evidence="2" type="primary">vspF</name>
    <name evidence="2" type="ordered locus">Bint_0245</name>
</gene>
<dbReference type="EMBL" id="CP002874">
    <property type="protein sequence ID" value="AEM20879.1"/>
    <property type="molecule type" value="Genomic_DNA"/>
</dbReference>
<evidence type="ECO:0000256" key="1">
    <source>
        <dbReference type="SAM" id="SignalP"/>
    </source>
</evidence>
<feature type="signal peptide" evidence="1">
    <location>
        <begin position="1"/>
        <end position="19"/>
    </location>
</feature>
<organism evidence="2 3">
    <name type="scientific">Brachyspira intermedia (strain ATCC 51140 / PWS/A)</name>
    <name type="common">Serpulina intermedia</name>
    <dbReference type="NCBI Taxonomy" id="1045858"/>
    <lineage>
        <taxon>Bacteria</taxon>
        <taxon>Pseudomonadati</taxon>
        <taxon>Spirochaetota</taxon>
        <taxon>Spirochaetia</taxon>
        <taxon>Brachyspirales</taxon>
        <taxon>Brachyspiraceae</taxon>
        <taxon>Brachyspira</taxon>
    </lineage>
</organism>
<dbReference type="InterPro" id="IPR008838">
    <property type="entry name" value="Variable_surface_protein_TREHY"/>
</dbReference>
<evidence type="ECO:0000313" key="3">
    <source>
        <dbReference type="Proteomes" id="UP000008522"/>
    </source>
</evidence>
<feature type="chain" id="PRO_5003398509" evidence="1">
    <location>
        <begin position="20"/>
        <end position="377"/>
    </location>
</feature>
<dbReference type="AlphaFoldDB" id="G0EHR6"/>
<dbReference type="PATRIC" id="fig|1045858.4.peg.243"/>
<dbReference type="HOGENOM" id="CLU_730904_0_0_12"/>
<sequence length="377" mass="41050">MKKVLLTAIALLTIASASAFGMYGRGDSWIDFLVHGNQFRARMDQIGFTLGNGTIKGTFGFRANAINLGNLGNILSGSTGNVKLDSTISAGIGYTSDMIGIGLGYNYTFANDSINGGYIGVHTPVLMVNALNNNLRISIPIQVAVKDYNNVLSYTGKTTYTGVAFNNIQLRYYTGIDAFNAIRLYFYYRNSSITREGSDYSQVSEAFGFQARFYFLNTQIGNVTVNPYLKVAYNTALQGGTIGDYTAETFVSPLTVNDGINKFKQSDVYEANAYNVTAAAVLGITANSDIITLYVEPSLGYTASYAGRPKGAVDPKVNHKLAWGAYTELYIRPVQDLEWYFEMDVNNGANTQSTGVPVYFETTTGITWYLPDLGGAQ</sequence>
<dbReference type="KEGG" id="bip:Bint_0245"/>
<keyword evidence="3" id="KW-1185">Reference proteome</keyword>
<name>G0EHR6_BRAIP</name>
<dbReference type="GeneID" id="44968802"/>
<accession>G0EHR6</accession>
<dbReference type="Proteomes" id="UP000008522">
    <property type="component" value="Chromosome"/>
</dbReference>